<evidence type="ECO:0000259" key="2">
    <source>
        <dbReference type="Pfam" id="PF02931"/>
    </source>
</evidence>
<dbReference type="AlphaFoldDB" id="A0A0N4Y1B1"/>
<evidence type="ECO:0000313" key="4">
    <source>
        <dbReference type="Proteomes" id="UP000271162"/>
    </source>
</evidence>
<feature type="chain" id="PRO_5043125102" evidence="1">
    <location>
        <begin position="17"/>
        <end position="206"/>
    </location>
</feature>
<dbReference type="EMBL" id="UYSL01020135">
    <property type="protein sequence ID" value="VDL72982.1"/>
    <property type="molecule type" value="Genomic_DNA"/>
</dbReference>
<evidence type="ECO:0000256" key="1">
    <source>
        <dbReference type="SAM" id="SignalP"/>
    </source>
</evidence>
<organism evidence="5">
    <name type="scientific">Nippostrongylus brasiliensis</name>
    <name type="common">Rat hookworm</name>
    <dbReference type="NCBI Taxonomy" id="27835"/>
    <lineage>
        <taxon>Eukaryota</taxon>
        <taxon>Metazoa</taxon>
        <taxon>Ecdysozoa</taxon>
        <taxon>Nematoda</taxon>
        <taxon>Chromadorea</taxon>
        <taxon>Rhabditida</taxon>
        <taxon>Rhabditina</taxon>
        <taxon>Rhabditomorpha</taxon>
        <taxon>Strongyloidea</taxon>
        <taxon>Heligmosomidae</taxon>
        <taxon>Nippostrongylus</taxon>
    </lineage>
</organism>
<evidence type="ECO:0000313" key="5">
    <source>
        <dbReference type="WBParaSite" id="NBR_0000939201-mRNA-1"/>
    </source>
</evidence>
<keyword evidence="1" id="KW-0732">Signal</keyword>
<name>A0A0N4Y1B1_NIPBR</name>
<dbReference type="Pfam" id="PF02931">
    <property type="entry name" value="Neur_chan_LBD"/>
    <property type="match status" value="1"/>
</dbReference>
<gene>
    <name evidence="3" type="ORF">NBR_LOCUS9393</name>
</gene>
<sequence>MPSLLLWPYVVLGVLARHDSPIVIERPMNRVNVSLTVNSIRIADDVLRTSITLQQRWTDPRLLFKGVSEVPLPNNVHPWQPDTVVVNALHSEIITTSSFLNYDGAIRKRQLLSIDVPCVVSSEESECPIELTSFSNRGVELITYNVETINSDRISRISNTTVTYLSPPEDNHRHHSTIITLIVEKSQHPGDLLDQISGVAHFPGHV</sequence>
<reference evidence="3 4" key="2">
    <citation type="submission" date="2018-11" db="EMBL/GenBank/DDBJ databases">
        <authorList>
            <consortium name="Pathogen Informatics"/>
        </authorList>
    </citation>
    <scope>NUCLEOTIDE SEQUENCE [LARGE SCALE GENOMIC DNA]</scope>
</reference>
<dbReference type="GO" id="GO:0005230">
    <property type="term" value="F:extracellular ligand-gated monoatomic ion channel activity"/>
    <property type="evidence" value="ECO:0007669"/>
    <property type="project" value="InterPro"/>
</dbReference>
<dbReference type="GO" id="GO:0016020">
    <property type="term" value="C:membrane"/>
    <property type="evidence" value="ECO:0007669"/>
    <property type="project" value="InterPro"/>
</dbReference>
<protein>
    <submittedName>
        <fullName evidence="5">Neur_chan_LBD domain-containing protein</fullName>
    </submittedName>
</protein>
<dbReference type="InterPro" id="IPR006202">
    <property type="entry name" value="Neur_chan_lig-bd"/>
</dbReference>
<proteinExistence type="predicted"/>
<feature type="signal peptide" evidence="1">
    <location>
        <begin position="1"/>
        <end position="16"/>
    </location>
</feature>
<feature type="domain" description="Neurotransmitter-gated ion-channel ligand-binding" evidence="2">
    <location>
        <begin position="20"/>
        <end position="148"/>
    </location>
</feature>
<dbReference type="Gene3D" id="2.70.170.10">
    <property type="entry name" value="Neurotransmitter-gated ion-channel ligand-binding domain"/>
    <property type="match status" value="1"/>
</dbReference>
<accession>A0A0N4Y1B1</accession>
<dbReference type="InterPro" id="IPR036734">
    <property type="entry name" value="Neur_chan_lig-bd_sf"/>
</dbReference>
<keyword evidence="4" id="KW-1185">Reference proteome</keyword>
<reference evidence="5" key="1">
    <citation type="submission" date="2017-02" db="UniProtKB">
        <authorList>
            <consortium name="WormBaseParasite"/>
        </authorList>
    </citation>
    <scope>IDENTIFICATION</scope>
</reference>
<dbReference type="SUPFAM" id="SSF63712">
    <property type="entry name" value="Nicotinic receptor ligand binding domain-like"/>
    <property type="match status" value="1"/>
</dbReference>
<dbReference type="WBParaSite" id="NBR_0000939201-mRNA-1">
    <property type="protein sequence ID" value="NBR_0000939201-mRNA-1"/>
    <property type="gene ID" value="NBR_0000939201"/>
</dbReference>
<evidence type="ECO:0000313" key="3">
    <source>
        <dbReference type="EMBL" id="VDL72982.1"/>
    </source>
</evidence>
<dbReference type="Proteomes" id="UP000271162">
    <property type="component" value="Unassembled WGS sequence"/>
</dbReference>